<gene>
    <name evidence="1" type="ORF">KG104_06020</name>
</gene>
<dbReference type="InterPro" id="IPR006748">
    <property type="entry name" value="NH2Glyco/OHUrea_AB-resist_kin"/>
</dbReference>
<keyword evidence="2" id="KW-1185">Reference proteome</keyword>
<reference evidence="1" key="1">
    <citation type="submission" date="2021-06" db="EMBL/GenBank/DDBJ databases">
        <title>Novel species in genus Arthrobacter.</title>
        <authorList>
            <person name="Zhang G."/>
        </authorList>
    </citation>
    <scope>NUCLEOTIDE SEQUENCE</scope>
    <source>
        <strain evidence="1">Zg-ZUI122</strain>
    </source>
</reference>
<name>A0A975S7M0_9MICC</name>
<organism evidence="1 2">
    <name type="scientific">Arthrobacter sunyaminii</name>
    <dbReference type="NCBI Taxonomy" id="2816859"/>
    <lineage>
        <taxon>Bacteria</taxon>
        <taxon>Bacillati</taxon>
        <taxon>Actinomycetota</taxon>
        <taxon>Actinomycetes</taxon>
        <taxon>Micrococcales</taxon>
        <taxon>Micrococcaceae</taxon>
        <taxon>Arthrobacter</taxon>
    </lineage>
</organism>
<dbReference type="KEGG" id="asun:KG104_06020"/>
<evidence type="ECO:0000313" key="2">
    <source>
        <dbReference type="Proteomes" id="UP000680588"/>
    </source>
</evidence>
<dbReference type="EMBL" id="CP076456">
    <property type="protein sequence ID" value="QWQ37303.1"/>
    <property type="molecule type" value="Genomic_DNA"/>
</dbReference>
<dbReference type="InterPro" id="IPR011009">
    <property type="entry name" value="Kinase-like_dom_sf"/>
</dbReference>
<dbReference type="GO" id="GO:0016773">
    <property type="term" value="F:phosphotransferase activity, alcohol group as acceptor"/>
    <property type="evidence" value="ECO:0007669"/>
    <property type="project" value="InterPro"/>
</dbReference>
<dbReference type="GO" id="GO:0019748">
    <property type="term" value="P:secondary metabolic process"/>
    <property type="evidence" value="ECO:0007669"/>
    <property type="project" value="InterPro"/>
</dbReference>
<sequence>MTLPVSIPAALRRQYSSSRAGRDWLSGLPQVISEAMERWELSSDLPPGTEPWHGHGALVLPVSSPCGPAVLKAAYPHPEALTEPAALGLWSGHGAVRLHASHSDSGTLLLERLNQRRDLTGTDMDTAVDVWGQLVRKLSLPAGNSPYWAGVPSLAERVEQLSDELPADWEDLGRPFDRPLLEAALEVSQTRGAVGRRSSNDVLIHTDLHFENILYRDGGSGGERGFVAIDPQAMVGEPEFAAAPMLWNRMEELDRDQPRAALRRRLARLCSAAGLDFEVARQWSVLREVANALEYTRAGQRDSAGRSVWVASTLAA</sequence>
<dbReference type="Proteomes" id="UP000680588">
    <property type="component" value="Chromosome"/>
</dbReference>
<dbReference type="SUPFAM" id="SSF56112">
    <property type="entry name" value="Protein kinase-like (PK-like)"/>
    <property type="match status" value="1"/>
</dbReference>
<proteinExistence type="predicted"/>
<dbReference type="AlphaFoldDB" id="A0A975S7M0"/>
<accession>A0A975S7M0</accession>
<dbReference type="Pfam" id="PF04655">
    <property type="entry name" value="APH_6_hur"/>
    <property type="match status" value="1"/>
</dbReference>
<evidence type="ECO:0000313" key="1">
    <source>
        <dbReference type="EMBL" id="QWQ37303.1"/>
    </source>
</evidence>
<protein>
    <submittedName>
        <fullName evidence="1">Aminoglycoside phosphotransferase family protein</fullName>
    </submittedName>
</protein>
<dbReference type="RefSeq" id="WP_207347561.1">
    <property type="nucleotide sequence ID" value="NZ_CP076456.1"/>
</dbReference>